<accession>A0A372JHF7</accession>
<dbReference type="Gene3D" id="1.10.10.10">
    <property type="entry name" value="Winged helix-like DNA-binding domain superfamily/Winged helix DNA-binding domain"/>
    <property type="match status" value="1"/>
</dbReference>
<dbReference type="SMART" id="SM00347">
    <property type="entry name" value="HTH_MARR"/>
    <property type="match status" value="1"/>
</dbReference>
<organism evidence="3 4">
    <name type="scientific">Actinomadura logoneensis</name>
    <dbReference type="NCBI Taxonomy" id="2293572"/>
    <lineage>
        <taxon>Bacteria</taxon>
        <taxon>Bacillati</taxon>
        <taxon>Actinomycetota</taxon>
        <taxon>Actinomycetes</taxon>
        <taxon>Streptosporangiales</taxon>
        <taxon>Thermomonosporaceae</taxon>
        <taxon>Actinomadura</taxon>
    </lineage>
</organism>
<dbReference type="PANTHER" id="PTHR33164:SF99">
    <property type="entry name" value="MARR FAMILY REGULATORY PROTEIN"/>
    <property type="match status" value="1"/>
</dbReference>
<dbReference type="InterPro" id="IPR000835">
    <property type="entry name" value="HTH_MarR-typ"/>
</dbReference>
<comment type="caution">
    <text evidence="3">The sequence shown here is derived from an EMBL/GenBank/DDBJ whole genome shotgun (WGS) entry which is preliminary data.</text>
</comment>
<protein>
    <submittedName>
        <fullName evidence="3">MarR family transcriptional regulator</fullName>
    </submittedName>
</protein>
<dbReference type="EMBL" id="QURH01000338">
    <property type="protein sequence ID" value="RFU39452.1"/>
    <property type="molecule type" value="Genomic_DNA"/>
</dbReference>
<dbReference type="SUPFAM" id="SSF46785">
    <property type="entry name" value="Winged helix' DNA-binding domain"/>
    <property type="match status" value="1"/>
</dbReference>
<feature type="compositionally biased region" description="Low complexity" evidence="1">
    <location>
        <begin position="1"/>
        <end position="21"/>
    </location>
</feature>
<dbReference type="GO" id="GO:0006950">
    <property type="term" value="P:response to stress"/>
    <property type="evidence" value="ECO:0007669"/>
    <property type="project" value="TreeGrafter"/>
</dbReference>
<gene>
    <name evidence="3" type="ORF">DZF91_22555</name>
</gene>
<evidence type="ECO:0000259" key="2">
    <source>
        <dbReference type="PROSITE" id="PS50995"/>
    </source>
</evidence>
<dbReference type="AlphaFoldDB" id="A0A372JHF7"/>
<dbReference type="PROSITE" id="PS50995">
    <property type="entry name" value="HTH_MARR_2"/>
    <property type="match status" value="1"/>
</dbReference>
<dbReference type="Proteomes" id="UP000261811">
    <property type="component" value="Unassembled WGS sequence"/>
</dbReference>
<dbReference type="InterPro" id="IPR039422">
    <property type="entry name" value="MarR/SlyA-like"/>
</dbReference>
<dbReference type="InterPro" id="IPR036388">
    <property type="entry name" value="WH-like_DNA-bd_sf"/>
</dbReference>
<dbReference type="PANTHER" id="PTHR33164">
    <property type="entry name" value="TRANSCRIPTIONAL REGULATOR, MARR FAMILY"/>
    <property type="match status" value="1"/>
</dbReference>
<dbReference type="InterPro" id="IPR036390">
    <property type="entry name" value="WH_DNA-bd_sf"/>
</dbReference>
<dbReference type="Pfam" id="PF01047">
    <property type="entry name" value="MarR"/>
    <property type="match status" value="1"/>
</dbReference>
<dbReference type="RefSeq" id="WP_117359446.1">
    <property type="nucleotide sequence ID" value="NZ_QURH01000338.1"/>
</dbReference>
<evidence type="ECO:0000256" key="1">
    <source>
        <dbReference type="SAM" id="MobiDB-lite"/>
    </source>
</evidence>
<reference evidence="3 4" key="1">
    <citation type="submission" date="2018-08" db="EMBL/GenBank/DDBJ databases">
        <title>Actinomadura jelena sp. nov., a novel Actinomycete isolated from soil in Chad.</title>
        <authorList>
            <person name="Shi L."/>
        </authorList>
    </citation>
    <scope>NUCLEOTIDE SEQUENCE [LARGE SCALE GENOMIC DNA]</scope>
    <source>
        <strain evidence="3 4">NEAU-G17</strain>
    </source>
</reference>
<dbReference type="GO" id="GO:0003700">
    <property type="term" value="F:DNA-binding transcription factor activity"/>
    <property type="evidence" value="ECO:0007669"/>
    <property type="project" value="InterPro"/>
</dbReference>
<sequence>MFRPDGSGPSDRSASADAPSPETGAETRAETAPQPEPETDADGTPLAPSELRAWKGFLAASHLLEQEIERQLKADGELSHADFEILVTLREADDRRLRMTELARRAMVSKSRLTYQVTQLEQRGLVRRTPCPTDRRAVWAQLTAEGEERLARVRPGHRGVVRRHMIGFLSPEELDVLGTALTRVADNLRGTER</sequence>
<feature type="domain" description="HTH marR-type" evidence="2">
    <location>
        <begin position="50"/>
        <end position="186"/>
    </location>
</feature>
<name>A0A372JHF7_9ACTN</name>
<dbReference type="PRINTS" id="PR00598">
    <property type="entry name" value="HTHMARR"/>
</dbReference>
<proteinExistence type="predicted"/>
<dbReference type="OrthoDB" id="3821431at2"/>
<keyword evidence="4" id="KW-1185">Reference proteome</keyword>
<evidence type="ECO:0000313" key="4">
    <source>
        <dbReference type="Proteomes" id="UP000261811"/>
    </source>
</evidence>
<feature type="region of interest" description="Disordered" evidence="1">
    <location>
        <begin position="1"/>
        <end position="47"/>
    </location>
</feature>
<evidence type="ECO:0000313" key="3">
    <source>
        <dbReference type="EMBL" id="RFU39452.1"/>
    </source>
</evidence>